<dbReference type="PROSITE" id="PS00018">
    <property type="entry name" value="EF_HAND_1"/>
    <property type="match status" value="1"/>
</dbReference>
<keyword evidence="5 7" id="KW-0472">Membrane</keyword>
<evidence type="ECO:0000313" key="9">
    <source>
        <dbReference type="EMBL" id="OXV08968.1"/>
    </source>
</evidence>
<dbReference type="InterPro" id="IPR058650">
    <property type="entry name" value="Msy1/2-like"/>
</dbReference>
<keyword evidence="4 7" id="KW-1133">Transmembrane helix</keyword>
<feature type="compositionally biased region" description="Polar residues" evidence="6">
    <location>
        <begin position="915"/>
        <end position="925"/>
    </location>
</feature>
<feature type="region of interest" description="Disordered" evidence="6">
    <location>
        <begin position="49"/>
        <end position="95"/>
    </location>
</feature>
<dbReference type="InterPro" id="IPR006685">
    <property type="entry name" value="MscS_channel_2nd"/>
</dbReference>
<evidence type="ECO:0000256" key="1">
    <source>
        <dbReference type="ARBA" id="ARBA00004370"/>
    </source>
</evidence>
<feature type="region of interest" description="Disordered" evidence="6">
    <location>
        <begin position="688"/>
        <end position="708"/>
    </location>
</feature>
<dbReference type="GO" id="GO:0006874">
    <property type="term" value="P:intracellular calcium ion homeostasis"/>
    <property type="evidence" value="ECO:0007669"/>
    <property type="project" value="TreeGrafter"/>
</dbReference>
<evidence type="ECO:0000259" key="8">
    <source>
        <dbReference type="PROSITE" id="PS50222"/>
    </source>
</evidence>
<dbReference type="InterPro" id="IPR023408">
    <property type="entry name" value="MscS_beta-dom_sf"/>
</dbReference>
<dbReference type="InterPro" id="IPR010920">
    <property type="entry name" value="LSM_dom_sf"/>
</dbReference>
<dbReference type="InterPro" id="IPR002048">
    <property type="entry name" value="EF_hand_dom"/>
</dbReference>
<sequence length="925" mass="102054">MSGRPGFGEKRLSGNKFHQLPEDRHPVTMGNPNDATIDIPLAAVASQNLSDAQKSNPYQSPANTSNPNINEKEDYHPHTSGRRRRRTVTAGSLEESEEGTLTRMGKIYKAILDFSVITRYLIYVSPIALIIAVPIIIGATVQPNARIGGVKITWFFTWVEVVWLALWVSKIFAHFLPYIFQFLCGIVSSGTRKYALILHALEIAVSLVGWCVLSAVTFLPVMTLNPNQKAMQDTGVKDWEQVAYRILLALLICSLIYLAEKTLVQLISVTYHRKQYTTRIKESKRNIYLLGQLYEASRSMFPEDCREFRDEDAIISDSILLGAKAGKHHTRSGSATPMRLIQNVSHNVGRFGDKITSAVGNVAQEITGKHVFNPTASHSIVVQALEKKRSCEALARRIFMSFVVEGKDSLYVEDLVEMLGSDREAEAEECFKILDRDGNGDVSLEEMILTVAEFGRVRKSIARSMHDVDQAIDVLDTLLLTLAVVIMILVFISFVTTGAATIIAAGATTMLSLSFVFAATAQEVLGSCIFLFVKHPFDVGDRVEIAKTELFVEEVSLLYTVFRTVADQRVTQVPNVVLNSNWIDNITRSKSMKERIKLAVDFGTTFADIQLLKAEMVNFVCGKDNCRDFHPEVDVELTGVGDMDQLELRFEIRHKSNWSNESVRAARRSKLMCALVLAVRKIPICAPGGASPSLGDPGNPSYSVAISDDQAQLYRDKAEDDKESKRMIPTNQLQELTSIFQSEGGRSTGVDIRLPSGVAQPRGSAVANAEAAVVEALNTRPPAFDTSRVDESDQLHRPPSVASAMSRKLDDDRAMLLRAPSTGRRKEGSVAMQTGPIMAGAPPVNTPTDPEARTAFPSRGESLGYHPATVPQASSLNPNNPFTKPQQTRSYLPSSHTPPLVQQVPKQRPEGFNAFPQQQPRDTPP</sequence>
<evidence type="ECO:0000313" key="10">
    <source>
        <dbReference type="Proteomes" id="UP000243515"/>
    </source>
</evidence>
<dbReference type="OrthoDB" id="544685at2759"/>
<dbReference type="EMBL" id="NPHW01003782">
    <property type="protein sequence ID" value="OXV08968.1"/>
    <property type="molecule type" value="Genomic_DNA"/>
</dbReference>
<evidence type="ECO:0000256" key="3">
    <source>
        <dbReference type="ARBA" id="ARBA00022837"/>
    </source>
</evidence>
<dbReference type="SUPFAM" id="SSF50182">
    <property type="entry name" value="Sm-like ribonucleoproteins"/>
    <property type="match status" value="1"/>
</dbReference>
<keyword evidence="10" id="KW-1185">Reference proteome</keyword>
<feature type="region of interest" description="Disordered" evidence="6">
    <location>
        <begin position="741"/>
        <end position="761"/>
    </location>
</feature>
<feature type="transmembrane region" description="Helical" evidence="7">
    <location>
        <begin position="242"/>
        <end position="259"/>
    </location>
</feature>
<evidence type="ECO:0000256" key="2">
    <source>
        <dbReference type="ARBA" id="ARBA00022692"/>
    </source>
</evidence>
<feature type="region of interest" description="Disordered" evidence="6">
    <location>
        <begin position="1"/>
        <end position="35"/>
    </location>
</feature>
<evidence type="ECO:0000256" key="5">
    <source>
        <dbReference type="ARBA" id="ARBA00023136"/>
    </source>
</evidence>
<feature type="compositionally biased region" description="Basic and acidic residues" evidence="6">
    <location>
        <begin position="787"/>
        <end position="796"/>
    </location>
</feature>
<dbReference type="InterPro" id="IPR018247">
    <property type="entry name" value="EF_Hand_1_Ca_BS"/>
</dbReference>
<dbReference type="Gene3D" id="1.10.238.10">
    <property type="entry name" value="EF-hand"/>
    <property type="match status" value="1"/>
</dbReference>
<feature type="transmembrane region" description="Helical" evidence="7">
    <location>
        <begin position="161"/>
        <end position="184"/>
    </location>
</feature>
<dbReference type="PANTHER" id="PTHR31323:SF14">
    <property type="entry name" value="MECHANOSENSITIVE ION CHANNEL PROTEIN MSY2"/>
    <property type="match status" value="1"/>
</dbReference>
<keyword evidence="2 7" id="KW-0812">Transmembrane</keyword>
<feature type="transmembrane region" description="Helical" evidence="7">
    <location>
        <begin position="196"/>
        <end position="222"/>
    </location>
</feature>
<dbReference type="Pfam" id="PF00924">
    <property type="entry name" value="MS_channel_2nd"/>
    <property type="match status" value="1"/>
</dbReference>
<feature type="domain" description="EF-hand" evidence="8">
    <location>
        <begin position="422"/>
        <end position="457"/>
    </location>
</feature>
<dbReference type="SUPFAM" id="SSF47473">
    <property type="entry name" value="EF-hand"/>
    <property type="match status" value="1"/>
</dbReference>
<evidence type="ECO:0000256" key="6">
    <source>
        <dbReference type="SAM" id="MobiDB-lite"/>
    </source>
</evidence>
<dbReference type="InterPro" id="IPR011992">
    <property type="entry name" value="EF-hand-dom_pair"/>
</dbReference>
<feature type="transmembrane region" description="Helical" evidence="7">
    <location>
        <begin position="120"/>
        <end position="141"/>
    </location>
</feature>
<feature type="region of interest" description="Disordered" evidence="6">
    <location>
        <begin position="783"/>
        <end position="925"/>
    </location>
</feature>
<dbReference type="Proteomes" id="UP000243515">
    <property type="component" value="Unassembled WGS sequence"/>
</dbReference>
<evidence type="ECO:0000256" key="4">
    <source>
        <dbReference type="ARBA" id="ARBA00022989"/>
    </source>
</evidence>
<comment type="subcellular location">
    <subcellularLocation>
        <location evidence="1">Membrane</location>
    </subcellularLocation>
</comment>
<evidence type="ECO:0000256" key="7">
    <source>
        <dbReference type="SAM" id="Phobius"/>
    </source>
</evidence>
<keyword evidence="3" id="KW-0106">Calcium</keyword>
<comment type="caution">
    <text evidence="9">The sequence shown here is derived from an EMBL/GenBank/DDBJ whole genome shotgun (WGS) entry which is preliminary data.</text>
</comment>
<gene>
    <name evidence="9" type="ORF">Egran_03269</name>
</gene>
<dbReference type="GO" id="GO:0005509">
    <property type="term" value="F:calcium ion binding"/>
    <property type="evidence" value="ECO:0007669"/>
    <property type="project" value="InterPro"/>
</dbReference>
<proteinExistence type="predicted"/>
<feature type="compositionally biased region" description="Polar residues" evidence="6">
    <location>
        <begin position="871"/>
        <end position="897"/>
    </location>
</feature>
<dbReference type="GO" id="GO:0016020">
    <property type="term" value="C:membrane"/>
    <property type="evidence" value="ECO:0007669"/>
    <property type="project" value="UniProtKB-SubCell"/>
</dbReference>
<dbReference type="PROSITE" id="PS50222">
    <property type="entry name" value="EF_HAND_2"/>
    <property type="match status" value="1"/>
</dbReference>
<protein>
    <recommendedName>
        <fullName evidence="8">EF-hand domain-containing protein</fullName>
    </recommendedName>
</protein>
<dbReference type="SMART" id="SM00054">
    <property type="entry name" value="EFh"/>
    <property type="match status" value="1"/>
</dbReference>
<organism evidence="9 10">
    <name type="scientific">Elaphomyces granulatus</name>
    <dbReference type="NCBI Taxonomy" id="519963"/>
    <lineage>
        <taxon>Eukaryota</taxon>
        <taxon>Fungi</taxon>
        <taxon>Dikarya</taxon>
        <taxon>Ascomycota</taxon>
        <taxon>Pezizomycotina</taxon>
        <taxon>Eurotiomycetes</taxon>
        <taxon>Eurotiomycetidae</taxon>
        <taxon>Eurotiales</taxon>
        <taxon>Elaphomycetaceae</taxon>
        <taxon>Elaphomyces</taxon>
    </lineage>
</organism>
<dbReference type="Pfam" id="PF25886">
    <property type="entry name" value="Msy1"/>
    <property type="match status" value="1"/>
</dbReference>
<dbReference type="Gene3D" id="2.30.30.60">
    <property type="match status" value="1"/>
</dbReference>
<feature type="transmembrane region" description="Helical" evidence="7">
    <location>
        <begin position="478"/>
        <end position="505"/>
    </location>
</feature>
<name>A0A232LY45_9EURO</name>
<dbReference type="PANTHER" id="PTHR31323">
    <property type="entry name" value="MECHANOSENSITIVE ION CHANNEL PROTEIN MSY2"/>
    <property type="match status" value="1"/>
</dbReference>
<feature type="transmembrane region" description="Helical" evidence="7">
    <location>
        <begin position="511"/>
        <end position="533"/>
    </location>
</feature>
<dbReference type="AlphaFoldDB" id="A0A232LY45"/>
<feature type="compositionally biased region" description="Polar residues" evidence="6">
    <location>
        <begin position="49"/>
        <end position="69"/>
    </location>
</feature>
<reference evidence="9 10" key="1">
    <citation type="journal article" date="2015" name="Environ. Microbiol.">
        <title>Metagenome sequence of Elaphomyces granulatus from sporocarp tissue reveals Ascomycota ectomycorrhizal fingerprints of genome expansion and a Proteobacteria-rich microbiome.</title>
        <authorList>
            <person name="Quandt C.A."/>
            <person name="Kohler A."/>
            <person name="Hesse C.N."/>
            <person name="Sharpton T.J."/>
            <person name="Martin F."/>
            <person name="Spatafora J.W."/>
        </authorList>
    </citation>
    <scope>NUCLEOTIDE SEQUENCE [LARGE SCALE GENOMIC DNA]</scope>
    <source>
        <strain evidence="9 10">OSC145934</strain>
    </source>
</reference>
<dbReference type="GO" id="GO:0005262">
    <property type="term" value="F:calcium channel activity"/>
    <property type="evidence" value="ECO:0007669"/>
    <property type="project" value="TreeGrafter"/>
</dbReference>
<accession>A0A232LY45</accession>